<dbReference type="GO" id="GO:0015031">
    <property type="term" value="P:protein transport"/>
    <property type="evidence" value="ECO:0007669"/>
    <property type="project" value="UniProtKB-KW"/>
</dbReference>
<feature type="region of interest" description="Disordered" evidence="4">
    <location>
        <begin position="432"/>
        <end position="459"/>
    </location>
</feature>
<dbReference type="STRING" id="210143.A0A1R3ISC8"/>
<evidence type="ECO:0000256" key="2">
    <source>
        <dbReference type="ARBA" id="ARBA00022448"/>
    </source>
</evidence>
<dbReference type="AlphaFoldDB" id="A0A1R3ISC8"/>
<dbReference type="EMBL" id="AWWV01009596">
    <property type="protein sequence ID" value="OMO85471.1"/>
    <property type="molecule type" value="Genomic_DNA"/>
</dbReference>
<feature type="region of interest" description="Disordered" evidence="4">
    <location>
        <begin position="1"/>
        <end position="66"/>
    </location>
</feature>
<evidence type="ECO:0000313" key="6">
    <source>
        <dbReference type="EMBL" id="OMO85471.1"/>
    </source>
</evidence>
<feature type="compositionally biased region" description="Basic and acidic residues" evidence="4">
    <location>
        <begin position="169"/>
        <end position="183"/>
    </location>
</feature>
<evidence type="ECO:0000259" key="5">
    <source>
        <dbReference type="Pfam" id="PF03081"/>
    </source>
</evidence>
<dbReference type="OrthoDB" id="1922221at2759"/>
<dbReference type="GO" id="GO:0005634">
    <property type="term" value="C:nucleus"/>
    <property type="evidence" value="ECO:0007669"/>
    <property type="project" value="EnsemblPlants"/>
</dbReference>
<proteinExistence type="inferred from homology"/>
<evidence type="ECO:0000256" key="4">
    <source>
        <dbReference type="SAM" id="MobiDB-lite"/>
    </source>
</evidence>
<feature type="compositionally biased region" description="Basic and acidic residues" evidence="4">
    <location>
        <begin position="432"/>
        <end position="443"/>
    </location>
</feature>
<dbReference type="OMA" id="LMRVMDL"/>
<dbReference type="GO" id="GO:0005829">
    <property type="term" value="C:cytosol"/>
    <property type="evidence" value="ECO:0007669"/>
    <property type="project" value="EnsemblPlants"/>
</dbReference>
<keyword evidence="2 3" id="KW-0813">Transport</keyword>
<feature type="region of interest" description="Disordered" evidence="4">
    <location>
        <begin position="169"/>
        <end position="201"/>
    </location>
</feature>
<dbReference type="PANTHER" id="PTHR12542">
    <property type="entry name" value="EXOCYST COMPLEX PROTEIN EXO70"/>
    <property type="match status" value="1"/>
</dbReference>
<dbReference type="InterPro" id="IPR004140">
    <property type="entry name" value="Exo70"/>
</dbReference>
<comment type="similarity">
    <text evidence="1 3">Belongs to the EXO70 family.</text>
</comment>
<dbReference type="GO" id="GO:0005546">
    <property type="term" value="F:phosphatidylinositol-4,5-bisphosphate binding"/>
    <property type="evidence" value="ECO:0007669"/>
    <property type="project" value="InterPro"/>
</dbReference>
<dbReference type="SUPFAM" id="SSF74788">
    <property type="entry name" value="Cullin repeat-like"/>
    <property type="match status" value="1"/>
</dbReference>
<keyword evidence="7" id="KW-1185">Reference proteome</keyword>
<comment type="caution">
    <text evidence="6">The sequence shown here is derived from an EMBL/GenBank/DDBJ whole genome shotgun (WGS) entry which is preliminary data.</text>
</comment>
<dbReference type="Pfam" id="PF03081">
    <property type="entry name" value="Exo70_C"/>
    <property type="match status" value="1"/>
</dbReference>
<reference evidence="6 7" key="1">
    <citation type="submission" date="2013-09" db="EMBL/GenBank/DDBJ databases">
        <title>Corchorus capsularis genome sequencing.</title>
        <authorList>
            <person name="Alam M."/>
            <person name="Haque M.S."/>
            <person name="Islam M.S."/>
            <person name="Emdad E.M."/>
            <person name="Islam M.M."/>
            <person name="Ahmed B."/>
            <person name="Halim A."/>
            <person name="Hossen Q.M.M."/>
            <person name="Hossain M.Z."/>
            <person name="Ahmed R."/>
            <person name="Khan M.M."/>
            <person name="Islam R."/>
            <person name="Rashid M.M."/>
            <person name="Khan S.A."/>
            <person name="Rahman M.S."/>
            <person name="Alam M."/>
        </authorList>
    </citation>
    <scope>NUCLEOTIDE SEQUENCE [LARGE SCALE GENOMIC DNA]</scope>
    <source>
        <strain evidence="7">cv. CVL-1</strain>
        <tissue evidence="6">Whole seedling</tissue>
    </source>
</reference>
<dbReference type="Pfam" id="PF20669">
    <property type="entry name" value="Exo70_N"/>
    <property type="match status" value="1"/>
</dbReference>
<dbReference type="PANTHER" id="PTHR12542:SF93">
    <property type="entry name" value="EXOCYST COMPLEX COMPONENT EXO70C2"/>
    <property type="match status" value="1"/>
</dbReference>
<dbReference type="GO" id="GO:0090406">
    <property type="term" value="C:pollen tube"/>
    <property type="evidence" value="ECO:0007669"/>
    <property type="project" value="EnsemblPlants"/>
</dbReference>
<evidence type="ECO:0000313" key="7">
    <source>
        <dbReference type="Proteomes" id="UP000188268"/>
    </source>
</evidence>
<organism evidence="6 7">
    <name type="scientific">Corchorus capsularis</name>
    <name type="common">Jute</name>
    <dbReference type="NCBI Taxonomy" id="210143"/>
    <lineage>
        <taxon>Eukaryota</taxon>
        <taxon>Viridiplantae</taxon>
        <taxon>Streptophyta</taxon>
        <taxon>Embryophyta</taxon>
        <taxon>Tracheophyta</taxon>
        <taxon>Spermatophyta</taxon>
        <taxon>Magnoliopsida</taxon>
        <taxon>eudicotyledons</taxon>
        <taxon>Gunneridae</taxon>
        <taxon>Pentapetalae</taxon>
        <taxon>rosids</taxon>
        <taxon>malvids</taxon>
        <taxon>Malvales</taxon>
        <taxon>Malvaceae</taxon>
        <taxon>Grewioideae</taxon>
        <taxon>Apeibeae</taxon>
        <taxon>Corchorus</taxon>
    </lineage>
</organism>
<protein>
    <recommendedName>
        <fullName evidence="3">Exocyst subunit Exo70 family protein</fullName>
    </recommendedName>
</protein>
<name>A0A1R3ISC8_COCAP</name>
<dbReference type="Gramene" id="OMO85471">
    <property type="protein sequence ID" value="OMO85471"/>
    <property type="gene ID" value="CCACVL1_10174"/>
</dbReference>
<dbReference type="GO" id="GO:0006887">
    <property type="term" value="P:exocytosis"/>
    <property type="evidence" value="ECO:0007669"/>
    <property type="project" value="UniProtKB-KW"/>
</dbReference>
<dbReference type="GO" id="GO:0000145">
    <property type="term" value="C:exocyst"/>
    <property type="evidence" value="ECO:0007669"/>
    <property type="project" value="InterPro"/>
</dbReference>
<feature type="compositionally biased region" description="Basic and acidic residues" evidence="4">
    <location>
        <begin position="46"/>
        <end position="64"/>
    </location>
</feature>
<accession>A0A1R3ISC8</accession>
<feature type="domain" description="Exocyst complex subunit Exo70 C-terminal" evidence="5">
    <location>
        <begin position="269"/>
        <end position="641"/>
    </location>
</feature>
<dbReference type="Proteomes" id="UP000188268">
    <property type="component" value="Unassembled WGS sequence"/>
</dbReference>
<dbReference type="InterPro" id="IPR016159">
    <property type="entry name" value="Cullin_repeat-like_dom_sf"/>
</dbReference>
<keyword evidence="3" id="KW-0268">Exocytosis</keyword>
<dbReference type="FunFam" id="1.20.1280.170:FF:000003">
    <property type="entry name" value="Exocyst subunit Exo70 family protein"/>
    <property type="match status" value="1"/>
</dbReference>
<dbReference type="GO" id="GO:0080092">
    <property type="term" value="P:regulation of pollen tube growth"/>
    <property type="evidence" value="ECO:0007669"/>
    <property type="project" value="EnsemblPlants"/>
</dbReference>
<dbReference type="Gene3D" id="1.20.1280.170">
    <property type="entry name" value="Exocyst complex component Exo70"/>
    <property type="match status" value="1"/>
</dbReference>
<sequence length="654" mass="74960">MEKNHHLPEKSFSFRKGIDDDEETNSAADASEDIDRFLSNLSSVPKQDKEGGDDHNEEQDKEHVPVVTGVEIPGCLEKYLDFVEEEFSKHETPESKVKGYQPTEDDATYLKSVERISKLYSNLSGAFKLDSDQGPLINRIGRIQQRVMSYIEDEFRNLLEDSKVVIEPDHQKQDHQGSSDHCELPQSGDQSNPNPENDFPGYPQEVLTLLTKIAKEMISGGFESECCEVYMITRRNVIEESLKQIGFEKISIDDVHKMHWESLEREIPSWIKAFKQCARVYFPGERKLVDAIFSGFPSLSDSLFSNLTRGVVIQLLNFAEAVAISKRSQEKLFKFLDIYETLRDDLPAIDSLFPEECANELRAETTTARCRIGETAICIFCDLENSIKSDTSKTPVPGGAVHPLTRYTMNYLKLTCEYKDTVEQVFKDHSKIERADSTSRPRNYEGGGDSQNYNNNDENQSPFAAQLMRVMALLDANLEAKSKLYKDISLSCIFMMNNGRYMLQKIKGSAEIHQVMGDTWCRKRSSDLRNYHKNYQRETWTKLLGCLNHEGLMVNGKVVKPVLKERFKSFNAMFDEIHRTQGAWVVSDEQLQSELRVSISAVVIPAYRSFMGRFSQYLDPGRQTEKYIKFQSEDIETYIDELFDGNPTSMARRR</sequence>
<evidence type="ECO:0000256" key="3">
    <source>
        <dbReference type="RuleBase" id="RU365026"/>
    </source>
</evidence>
<comment type="function">
    <text evidence="3">Component of the exocyst complex.</text>
</comment>
<dbReference type="InterPro" id="IPR046364">
    <property type="entry name" value="Exo70_C"/>
</dbReference>
<evidence type="ECO:0000256" key="1">
    <source>
        <dbReference type="ARBA" id="ARBA00006756"/>
    </source>
</evidence>
<gene>
    <name evidence="6" type="ORF">CCACVL1_10174</name>
</gene>
<feature type="compositionally biased region" description="Polar residues" evidence="4">
    <location>
        <begin position="450"/>
        <end position="459"/>
    </location>
</feature>
<keyword evidence="3" id="KW-0653">Protein transport</keyword>